<name>A0A9N9S6D7_9DIPT</name>
<reference evidence="4" key="2">
    <citation type="submission" date="2022-10" db="EMBL/GenBank/DDBJ databases">
        <authorList>
            <consortium name="ENA_rothamsted_submissions"/>
            <consortium name="culmorum"/>
            <person name="King R."/>
        </authorList>
    </citation>
    <scope>NUCLEOTIDE SEQUENCE</scope>
</reference>
<protein>
    <submittedName>
        <fullName evidence="4">Uncharacterized protein</fullName>
    </submittedName>
</protein>
<dbReference type="EMBL" id="OU895880">
    <property type="protein sequence ID" value="CAG9810202.1"/>
    <property type="molecule type" value="Genomic_DNA"/>
</dbReference>
<evidence type="ECO:0000256" key="1">
    <source>
        <dbReference type="SAM" id="Coils"/>
    </source>
</evidence>
<keyword evidence="3" id="KW-0472">Membrane</keyword>
<evidence type="ECO:0000256" key="2">
    <source>
        <dbReference type="SAM" id="MobiDB-lite"/>
    </source>
</evidence>
<feature type="transmembrane region" description="Helical" evidence="3">
    <location>
        <begin position="732"/>
        <end position="750"/>
    </location>
</feature>
<feature type="transmembrane region" description="Helical" evidence="3">
    <location>
        <begin position="64"/>
        <end position="88"/>
    </location>
</feature>
<evidence type="ECO:0000313" key="4">
    <source>
        <dbReference type="EMBL" id="CAG9810202.1"/>
    </source>
</evidence>
<feature type="compositionally biased region" description="Low complexity" evidence="2">
    <location>
        <begin position="765"/>
        <end position="777"/>
    </location>
</feature>
<dbReference type="Proteomes" id="UP001153620">
    <property type="component" value="Chromosome 4"/>
</dbReference>
<organism evidence="4 5">
    <name type="scientific">Chironomus riparius</name>
    <dbReference type="NCBI Taxonomy" id="315576"/>
    <lineage>
        <taxon>Eukaryota</taxon>
        <taxon>Metazoa</taxon>
        <taxon>Ecdysozoa</taxon>
        <taxon>Arthropoda</taxon>
        <taxon>Hexapoda</taxon>
        <taxon>Insecta</taxon>
        <taxon>Pterygota</taxon>
        <taxon>Neoptera</taxon>
        <taxon>Endopterygota</taxon>
        <taxon>Diptera</taxon>
        <taxon>Nematocera</taxon>
        <taxon>Chironomoidea</taxon>
        <taxon>Chironomidae</taxon>
        <taxon>Chironominae</taxon>
        <taxon>Chironomus</taxon>
    </lineage>
</organism>
<feature type="coiled-coil region" evidence="1">
    <location>
        <begin position="676"/>
        <end position="703"/>
    </location>
</feature>
<feature type="region of interest" description="Disordered" evidence="2">
    <location>
        <begin position="757"/>
        <end position="816"/>
    </location>
</feature>
<feature type="coiled-coil region" evidence="1">
    <location>
        <begin position="606"/>
        <end position="644"/>
    </location>
</feature>
<keyword evidence="5" id="KW-1185">Reference proteome</keyword>
<feature type="coiled-coil region" evidence="1">
    <location>
        <begin position="272"/>
        <end position="330"/>
    </location>
</feature>
<sequence>MAQNNTKLLDKIEICLQKVNDAQLSYDKKFEMLAEENAALKFKVMTQQNDTTEKLDETSNDHSIWILVLIILNITLLVILTIVLVFLLQSKKSSTPENHKTTDASNYEEITQKQISDPIYASADYTHTINDSFYDVQEEYEVIRETECDENIYSASADSDDFYLQTNVIEVHRPDCVEGDADIYAERIKKCRKSSENNVETRLEDLTNLSTSIFSKIDELSTKLDKIIDPKEKDNSNSAVLSLVDEIRGNVNAFLNKIDQKVTNIDKNINNFKSKVNKVNNLNQTIANLNKTLNLSLINKDSIDSLQNKVNNLSADINLHKADLNHLLQNINHSSSSLESTIKNLISKDEFSNRINQSDDFLSELITQSANSTKFAQNNSSERVFITFLVILNVILSIFLIMSIIYIKRLSNNLKKQVKINQESPKYAKISKNRNYSFSKTNNASQPQWIYESATLPSVDYEPVYESTLDEDPIHEMEELRNYSGHYEEQAIETDMRHEFMHESSHCGESSNAEQQNAVDRSLNDQLDEDLYAEVVLQSNASVEEDNSQIYAVVMEEMMLLKEELRTTQNLIKTEKIESNALFYYNNPNKMLDLTDEMQEKMNNLNESFSKNIEDLTGQIDRIKRDANTTLEEIKNIIDQMSNNQVNLSYELTNISKKIIQDLDKSAYNQNQIPQNREVKSEIQETNTKLALLEAQINQITKHTYQESININQKLQNSHESPNSTISEITEYINTILLIIIIAVLIVLIFRDRNKSSTSRNAPIQSSLSQTTTNTQLDVDSSSSVPRNRDFEDNQTYESAQRNNIEQSTGFMPNDVPEYGLKNEMYGKACNEDLYSEVISPKRGQNKDNIDDCADIYAVVYKPERD</sequence>
<evidence type="ECO:0000256" key="3">
    <source>
        <dbReference type="SAM" id="Phobius"/>
    </source>
</evidence>
<reference evidence="4" key="1">
    <citation type="submission" date="2022-01" db="EMBL/GenBank/DDBJ databases">
        <authorList>
            <person name="King R."/>
        </authorList>
    </citation>
    <scope>NUCLEOTIDE SEQUENCE</scope>
</reference>
<keyword evidence="3" id="KW-0812">Transmembrane</keyword>
<proteinExistence type="predicted"/>
<dbReference type="AlphaFoldDB" id="A0A9N9S6D7"/>
<accession>A0A9N9S6D7</accession>
<feature type="transmembrane region" description="Helical" evidence="3">
    <location>
        <begin position="384"/>
        <end position="407"/>
    </location>
</feature>
<keyword evidence="3" id="KW-1133">Transmembrane helix</keyword>
<gene>
    <name evidence="4" type="ORF">CHIRRI_LOCUS13019</name>
</gene>
<keyword evidence="1" id="KW-0175">Coiled coil</keyword>
<feature type="compositionally biased region" description="Polar residues" evidence="2">
    <location>
        <begin position="794"/>
        <end position="811"/>
    </location>
</feature>
<evidence type="ECO:0000313" key="5">
    <source>
        <dbReference type="Proteomes" id="UP001153620"/>
    </source>
</evidence>